<evidence type="ECO:0000313" key="1">
    <source>
        <dbReference type="EMBL" id="RBP59888.1"/>
    </source>
</evidence>
<dbReference type="EMBL" id="QNRY01000035">
    <property type="protein sequence ID" value="RBP59888.1"/>
    <property type="molecule type" value="Genomic_DNA"/>
</dbReference>
<accession>A0A366I1M7</accession>
<reference evidence="1 2" key="1">
    <citation type="submission" date="2018-06" db="EMBL/GenBank/DDBJ databases">
        <title>Genomic Encyclopedia of Type Strains, Phase IV (KMG-IV): sequencing the most valuable type-strain genomes for metagenomic binning, comparative biology and taxonomic classification.</title>
        <authorList>
            <person name="Goeker M."/>
        </authorList>
    </citation>
    <scope>NUCLEOTIDE SEQUENCE [LARGE SCALE GENOMIC DNA]</scope>
    <source>
        <strain evidence="1 2">DSM 30166</strain>
    </source>
</reference>
<dbReference type="Proteomes" id="UP000253046">
    <property type="component" value="Unassembled WGS sequence"/>
</dbReference>
<dbReference type="AlphaFoldDB" id="A0A366I1M7"/>
<dbReference type="InterPro" id="IPR007413">
    <property type="entry name" value="YcjX-like"/>
</dbReference>
<proteinExistence type="predicted"/>
<evidence type="ECO:0000313" key="2">
    <source>
        <dbReference type="Proteomes" id="UP000253046"/>
    </source>
</evidence>
<dbReference type="Pfam" id="PF04317">
    <property type="entry name" value="DUF463"/>
    <property type="match status" value="1"/>
</dbReference>
<dbReference type="InterPro" id="IPR027417">
    <property type="entry name" value="P-loop_NTPase"/>
</dbReference>
<gene>
    <name evidence="1" type="ORF">DES54_13518</name>
</gene>
<sequence>MQYIYTFGKFSHDRQEDAVQQAVTLKGALVNPMKRLQNELNSLVNRSVDRHLRLAVTGLSRSGKTAFITAFVNQLLNVHSGAHLPLFSAVREGRLLGAKRVPQRDLGVPRFAYDEGMAALYGSPPDWPRPTRGVSEIRLALRYRSNDSLLRHFKDTSTLYLEIVDYPGEWLLDLPLLEQTYLSWSRQMAGLLQGDRTEWARPWLSLCETLDPLAPADENQFAAIAQAYTDYLIRCKQEGLHFIQPGRFVLPGDLAGAPVLQFFPWPQVDKWGEAKLVQADAKTNIGMLRQRFDYYCQSVVKGFYKHHFIRFDRQIVLVDCLQPLNSGLHAFNDMRLALTQLMQSFHYGKRTLFRRLFSPCIDKLMFAASKSDHITADQHANLVSLLQQLVQEAWQNATFEGISMDCAGIASIQSTQSGIVDHQGQKIPALKGNRLSDGQPLTVYPGEVPPRLPGAAFWQQQGFHFDEFRPREMTVDTSLPHIRLDTVMEFLLGDKLR</sequence>
<comment type="caution">
    <text evidence="1">The sequence shown here is derived from an EMBL/GenBank/DDBJ whole genome shotgun (WGS) entry which is preliminary data.</text>
</comment>
<dbReference type="PIRSF" id="PIRSF019381">
    <property type="entry name" value="YcjX"/>
    <property type="match status" value="1"/>
</dbReference>
<dbReference type="PANTHER" id="PTHR38605">
    <property type="entry name" value="ATPASE-RELATED"/>
    <property type="match status" value="1"/>
</dbReference>
<evidence type="ECO:0008006" key="3">
    <source>
        <dbReference type="Google" id="ProtNLM"/>
    </source>
</evidence>
<dbReference type="PANTHER" id="PTHR38605:SF1">
    <property type="entry name" value="ATPASE"/>
    <property type="match status" value="1"/>
</dbReference>
<protein>
    <recommendedName>
        <fullName evidence="3">YcjX family protein</fullName>
    </recommendedName>
</protein>
<name>A0A366I1M7_9GAMM</name>
<organism evidence="1 2">
    <name type="scientific">Brenneria salicis ATCC 15712 = DSM 30166</name>
    <dbReference type="NCBI Taxonomy" id="714314"/>
    <lineage>
        <taxon>Bacteria</taxon>
        <taxon>Pseudomonadati</taxon>
        <taxon>Pseudomonadota</taxon>
        <taxon>Gammaproteobacteria</taxon>
        <taxon>Enterobacterales</taxon>
        <taxon>Pectobacteriaceae</taxon>
        <taxon>Brenneria</taxon>
    </lineage>
</organism>
<keyword evidence="2" id="KW-1185">Reference proteome</keyword>
<dbReference type="SUPFAM" id="SSF52540">
    <property type="entry name" value="P-loop containing nucleoside triphosphate hydrolases"/>
    <property type="match status" value="1"/>
</dbReference>